<gene>
    <name evidence="1" type="ORF">K435DRAFT_109377</name>
</gene>
<keyword evidence="2" id="KW-1185">Reference proteome</keyword>
<sequence>MIMMPTSTMAKLSLEDSHNTESSQSEDDLSKTLHMRYIKAHEPWTPYDFPKQYMAHVKYEYYPPTFVLGAGVTAAEFMRYASEYFKRHDLFPQAFDRLDWPSIIAKHLGSVCEHVTTYGGQSSPILLRQVPTKSDTSYVLPICTNYNFPRRFPTEECVKLLDELEGAGIKADIQWFLAEDHTEWESIELLDWSKDYLDFLKRRSEARRNRRDVHVVTKQ</sequence>
<dbReference type="Proteomes" id="UP000297245">
    <property type="component" value="Unassembled WGS sequence"/>
</dbReference>
<name>A0A4S8M2A7_DENBC</name>
<protein>
    <submittedName>
        <fullName evidence="1">Uncharacterized protein</fullName>
    </submittedName>
</protein>
<reference evidence="1 2" key="1">
    <citation type="journal article" date="2019" name="Nat. Ecol. Evol.">
        <title>Megaphylogeny resolves global patterns of mushroom evolution.</title>
        <authorList>
            <person name="Varga T."/>
            <person name="Krizsan K."/>
            <person name="Foldi C."/>
            <person name="Dima B."/>
            <person name="Sanchez-Garcia M."/>
            <person name="Sanchez-Ramirez S."/>
            <person name="Szollosi G.J."/>
            <person name="Szarkandi J.G."/>
            <person name="Papp V."/>
            <person name="Albert L."/>
            <person name="Andreopoulos W."/>
            <person name="Angelini C."/>
            <person name="Antonin V."/>
            <person name="Barry K.W."/>
            <person name="Bougher N.L."/>
            <person name="Buchanan P."/>
            <person name="Buyck B."/>
            <person name="Bense V."/>
            <person name="Catcheside P."/>
            <person name="Chovatia M."/>
            <person name="Cooper J."/>
            <person name="Damon W."/>
            <person name="Desjardin D."/>
            <person name="Finy P."/>
            <person name="Geml J."/>
            <person name="Haridas S."/>
            <person name="Hughes K."/>
            <person name="Justo A."/>
            <person name="Karasinski D."/>
            <person name="Kautmanova I."/>
            <person name="Kiss B."/>
            <person name="Kocsube S."/>
            <person name="Kotiranta H."/>
            <person name="LaButti K.M."/>
            <person name="Lechner B.E."/>
            <person name="Liimatainen K."/>
            <person name="Lipzen A."/>
            <person name="Lukacs Z."/>
            <person name="Mihaltcheva S."/>
            <person name="Morgado L.N."/>
            <person name="Niskanen T."/>
            <person name="Noordeloos M.E."/>
            <person name="Ohm R.A."/>
            <person name="Ortiz-Santana B."/>
            <person name="Ovrebo C."/>
            <person name="Racz N."/>
            <person name="Riley R."/>
            <person name="Savchenko A."/>
            <person name="Shiryaev A."/>
            <person name="Soop K."/>
            <person name="Spirin V."/>
            <person name="Szebenyi C."/>
            <person name="Tomsovsky M."/>
            <person name="Tulloss R.E."/>
            <person name="Uehling J."/>
            <person name="Grigoriev I.V."/>
            <person name="Vagvolgyi C."/>
            <person name="Papp T."/>
            <person name="Martin F.M."/>
            <person name="Miettinen O."/>
            <person name="Hibbett D.S."/>
            <person name="Nagy L.G."/>
        </authorList>
    </citation>
    <scope>NUCLEOTIDE SEQUENCE [LARGE SCALE GENOMIC DNA]</scope>
    <source>
        <strain evidence="1 2">CBS 962.96</strain>
    </source>
</reference>
<proteinExistence type="predicted"/>
<dbReference type="EMBL" id="ML179186">
    <property type="protein sequence ID" value="THU96031.1"/>
    <property type="molecule type" value="Genomic_DNA"/>
</dbReference>
<evidence type="ECO:0000313" key="1">
    <source>
        <dbReference type="EMBL" id="THU96031.1"/>
    </source>
</evidence>
<dbReference type="OrthoDB" id="3123784at2759"/>
<accession>A0A4S8M2A7</accession>
<evidence type="ECO:0000313" key="2">
    <source>
        <dbReference type="Proteomes" id="UP000297245"/>
    </source>
</evidence>
<dbReference type="AlphaFoldDB" id="A0A4S8M2A7"/>
<organism evidence="1 2">
    <name type="scientific">Dendrothele bispora (strain CBS 962.96)</name>
    <dbReference type="NCBI Taxonomy" id="1314807"/>
    <lineage>
        <taxon>Eukaryota</taxon>
        <taxon>Fungi</taxon>
        <taxon>Dikarya</taxon>
        <taxon>Basidiomycota</taxon>
        <taxon>Agaricomycotina</taxon>
        <taxon>Agaricomycetes</taxon>
        <taxon>Agaricomycetidae</taxon>
        <taxon>Agaricales</taxon>
        <taxon>Agaricales incertae sedis</taxon>
        <taxon>Dendrothele</taxon>
    </lineage>
</organism>